<keyword evidence="2" id="KW-1185">Reference proteome</keyword>
<evidence type="ECO:0000313" key="2">
    <source>
        <dbReference type="Proteomes" id="UP000765509"/>
    </source>
</evidence>
<accession>A0A9Q3GGX8</accession>
<protein>
    <submittedName>
        <fullName evidence="1">Uncharacterized protein</fullName>
    </submittedName>
</protein>
<dbReference type="EMBL" id="AVOT02001481">
    <property type="protein sequence ID" value="MBW0467078.1"/>
    <property type="molecule type" value="Genomic_DNA"/>
</dbReference>
<gene>
    <name evidence="1" type="ORF">O181_006793</name>
</gene>
<sequence>MSVVPVALTDHDASVLAVQYFPPNSSSSIPATIPHHFYQATAAPPNQSPPQHLPNNMIEKAAAFKGRGQTKSLIEKFGDLCLY</sequence>
<name>A0A9Q3GGX8_9BASI</name>
<dbReference type="Proteomes" id="UP000765509">
    <property type="component" value="Unassembled WGS sequence"/>
</dbReference>
<evidence type="ECO:0000313" key="1">
    <source>
        <dbReference type="EMBL" id="MBW0467078.1"/>
    </source>
</evidence>
<dbReference type="AlphaFoldDB" id="A0A9Q3GGX8"/>
<dbReference type="OrthoDB" id="2506816at2759"/>
<organism evidence="1 2">
    <name type="scientific">Austropuccinia psidii MF-1</name>
    <dbReference type="NCBI Taxonomy" id="1389203"/>
    <lineage>
        <taxon>Eukaryota</taxon>
        <taxon>Fungi</taxon>
        <taxon>Dikarya</taxon>
        <taxon>Basidiomycota</taxon>
        <taxon>Pucciniomycotina</taxon>
        <taxon>Pucciniomycetes</taxon>
        <taxon>Pucciniales</taxon>
        <taxon>Sphaerophragmiaceae</taxon>
        <taxon>Austropuccinia</taxon>
    </lineage>
</organism>
<proteinExistence type="predicted"/>
<comment type="caution">
    <text evidence="1">The sequence shown here is derived from an EMBL/GenBank/DDBJ whole genome shotgun (WGS) entry which is preliminary data.</text>
</comment>
<reference evidence="1" key="1">
    <citation type="submission" date="2021-03" db="EMBL/GenBank/DDBJ databases">
        <title>Draft genome sequence of rust myrtle Austropuccinia psidii MF-1, a brazilian biotype.</title>
        <authorList>
            <person name="Quecine M.C."/>
            <person name="Pachon D.M.R."/>
            <person name="Bonatelli M.L."/>
            <person name="Correr F.H."/>
            <person name="Franceschini L.M."/>
            <person name="Leite T.F."/>
            <person name="Margarido G.R.A."/>
            <person name="Almeida C.A."/>
            <person name="Ferrarezi J.A."/>
            <person name="Labate C.A."/>
        </authorList>
    </citation>
    <scope>NUCLEOTIDE SEQUENCE</scope>
    <source>
        <strain evidence="1">MF-1</strain>
    </source>
</reference>